<organism evidence="1 2">
    <name type="scientific">Methylobacterium tardum</name>
    <dbReference type="NCBI Taxonomy" id="374432"/>
    <lineage>
        <taxon>Bacteria</taxon>
        <taxon>Pseudomonadati</taxon>
        <taxon>Pseudomonadota</taxon>
        <taxon>Alphaproteobacteria</taxon>
        <taxon>Hyphomicrobiales</taxon>
        <taxon>Methylobacteriaceae</taxon>
        <taxon>Methylobacterium</taxon>
    </lineage>
</organism>
<evidence type="ECO:0000313" key="1">
    <source>
        <dbReference type="EMBL" id="GLS68063.1"/>
    </source>
</evidence>
<proteinExistence type="predicted"/>
<dbReference type="RefSeq" id="WP_238199256.1">
    <property type="nucleotide sequence ID" value="NZ_BPQZ01000033.1"/>
</dbReference>
<keyword evidence="2" id="KW-1185">Reference proteome</keyword>
<gene>
    <name evidence="1" type="ORF">GCM10007890_00740</name>
</gene>
<evidence type="ECO:0000313" key="2">
    <source>
        <dbReference type="Proteomes" id="UP001157440"/>
    </source>
</evidence>
<dbReference type="AlphaFoldDB" id="A0AA37TBF6"/>
<accession>A0AA37TBF6</accession>
<sequence length="72" mass="8057">MKERNPAFEVVSRMEDDVASVARWAEVLGLLGSTPHMIDPSAIHAIAEPIRDIGKRLNEQWSEAFDIVAGRR</sequence>
<dbReference type="EMBL" id="BSPL01000002">
    <property type="protein sequence ID" value="GLS68063.1"/>
    <property type="molecule type" value="Genomic_DNA"/>
</dbReference>
<comment type="caution">
    <text evidence="1">The sequence shown here is derived from an EMBL/GenBank/DDBJ whole genome shotgun (WGS) entry which is preliminary data.</text>
</comment>
<protein>
    <submittedName>
        <fullName evidence="1">Uncharacterized protein</fullName>
    </submittedName>
</protein>
<dbReference type="Proteomes" id="UP001157440">
    <property type="component" value="Unassembled WGS sequence"/>
</dbReference>
<name>A0AA37TBF6_9HYPH</name>
<reference evidence="2" key="1">
    <citation type="journal article" date="2019" name="Int. J. Syst. Evol. Microbiol.">
        <title>The Global Catalogue of Microorganisms (GCM) 10K type strain sequencing project: providing services to taxonomists for standard genome sequencing and annotation.</title>
        <authorList>
            <consortium name="The Broad Institute Genomics Platform"/>
            <consortium name="The Broad Institute Genome Sequencing Center for Infectious Disease"/>
            <person name="Wu L."/>
            <person name="Ma J."/>
        </authorList>
    </citation>
    <scope>NUCLEOTIDE SEQUENCE [LARGE SCALE GENOMIC DNA]</scope>
    <source>
        <strain evidence="2">NBRC 103632</strain>
    </source>
</reference>